<proteinExistence type="predicted"/>
<keyword evidence="2" id="KW-1185">Reference proteome</keyword>
<accession>A0A417YXH0</accession>
<gene>
    <name evidence="1" type="ORF">D1B31_06370</name>
</gene>
<dbReference type="InterPro" id="IPR008978">
    <property type="entry name" value="HSP20-like_chaperone"/>
</dbReference>
<comment type="caution">
    <text evidence="1">The sequence shown here is derived from an EMBL/GenBank/DDBJ whole genome shotgun (WGS) entry which is preliminary data.</text>
</comment>
<evidence type="ECO:0000313" key="1">
    <source>
        <dbReference type="EMBL" id="RHW42246.1"/>
    </source>
</evidence>
<dbReference type="CDD" id="cd00298">
    <property type="entry name" value="ACD_sHsps_p23-like"/>
    <property type="match status" value="1"/>
</dbReference>
<dbReference type="Proteomes" id="UP000284416">
    <property type="component" value="Unassembled WGS sequence"/>
</dbReference>
<name>A0A417YXH0_9BACI</name>
<reference evidence="1 2" key="1">
    <citation type="journal article" date="2017" name="Int. J. Syst. Evol. Microbiol.">
        <title>Bacillus notoginsengisoli sp. nov., a novel bacterium isolated from the rhizosphere of Panax notoginseng.</title>
        <authorList>
            <person name="Zhang M.Y."/>
            <person name="Cheng J."/>
            <person name="Cai Y."/>
            <person name="Zhang T.Y."/>
            <person name="Wu Y.Y."/>
            <person name="Manikprabhu D."/>
            <person name="Li W.J."/>
            <person name="Zhang Y.X."/>
        </authorList>
    </citation>
    <scope>NUCLEOTIDE SEQUENCE [LARGE SCALE GENOMIC DNA]</scope>
    <source>
        <strain evidence="1 2">JCM 30743</strain>
    </source>
</reference>
<dbReference type="OrthoDB" id="2905328at2"/>
<dbReference type="EMBL" id="QWEG01000003">
    <property type="protein sequence ID" value="RHW42246.1"/>
    <property type="molecule type" value="Genomic_DNA"/>
</dbReference>
<dbReference type="SUPFAM" id="SSF49764">
    <property type="entry name" value="HSP20-like chaperones"/>
    <property type="match status" value="1"/>
</dbReference>
<sequence>MFPWGSFPFNKNMPSDLQNMKPETIEKYVKDAMEAYFPGNSFQPFQTEGNDDRATSVEEEPYQAAIFNTHDFVFVRLEVAEEHLENIRLFHTSSQLILENLPETGKKQVYNLPSVVRKKGASASVRDGILEVRLQRAIDVQLSEIVLP</sequence>
<dbReference type="AlphaFoldDB" id="A0A417YXH0"/>
<dbReference type="RefSeq" id="WP_118919902.1">
    <property type="nucleotide sequence ID" value="NZ_QWEG01000003.1"/>
</dbReference>
<protein>
    <submittedName>
        <fullName evidence="1">Hsp20/alpha crystallin family protein</fullName>
    </submittedName>
</protein>
<organism evidence="1 2">
    <name type="scientific">Neobacillus notoginsengisoli</name>
    <dbReference type="NCBI Taxonomy" id="1578198"/>
    <lineage>
        <taxon>Bacteria</taxon>
        <taxon>Bacillati</taxon>
        <taxon>Bacillota</taxon>
        <taxon>Bacilli</taxon>
        <taxon>Bacillales</taxon>
        <taxon>Bacillaceae</taxon>
        <taxon>Neobacillus</taxon>
    </lineage>
</organism>
<evidence type="ECO:0000313" key="2">
    <source>
        <dbReference type="Proteomes" id="UP000284416"/>
    </source>
</evidence>